<organism evidence="1 2">
    <name type="scientific">Rangifer tarandus platyrhynchus</name>
    <name type="common">Svalbard reindeer</name>
    <dbReference type="NCBI Taxonomy" id="3082113"/>
    <lineage>
        <taxon>Eukaryota</taxon>
        <taxon>Metazoa</taxon>
        <taxon>Chordata</taxon>
        <taxon>Craniata</taxon>
        <taxon>Vertebrata</taxon>
        <taxon>Euteleostomi</taxon>
        <taxon>Mammalia</taxon>
        <taxon>Eutheria</taxon>
        <taxon>Laurasiatheria</taxon>
        <taxon>Artiodactyla</taxon>
        <taxon>Ruminantia</taxon>
        <taxon>Pecora</taxon>
        <taxon>Cervidae</taxon>
        <taxon>Odocoileinae</taxon>
        <taxon>Rangifer</taxon>
    </lineage>
</organism>
<protein>
    <submittedName>
        <fullName evidence="1">Uncharacterized protein</fullName>
    </submittedName>
</protein>
<dbReference type="Proteomes" id="UP001162501">
    <property type="component" value="Chromosome 21"/>
</dbReference>
<evidence type="ECO:0000313" key="1">
    <source>
        <dbReference type="EMBL" id="CAN0132072.1"/>
    </source>
</evidence>
<name>A0AC59Z0S0_RANTA</name>
<gene>
    <name evidence="1" type="ORF">MRATA1EN22A_LOCUS12528</name>
</gene>
<accession>A0AC59Z0S0</accession>
<sequence length="109" mass="11285">MRIGGSPALFLLAASSARPAAQAPTAQPQPAFCLQPKGKCACASPLATAVARQPPATEVSSPAHLGQPALDFTNSDSCHFPKAPGEEINEAHTGRDAQPTTLQRGPPWF</sequence>
<evidence type="ECO:0000313" key="2">
    <source>
        <dbReference type="Proteomes" id="UP001162501"/>
    </source>
</evidence>
<reference evidence="1" key="2">
    <citation type="submission" date="2025-03" db="EMBL/GenBank/DDBJ databases">
        <authorList>
            <consortium name="ELIXIR-Norway"/>
            <consortium name="Elixir Norway"/>
        </authorList>
    </citation>
    <scope>NUCLEOTIDE SEQUENCE</scope>
</reference>
<dbReference type="EMBL" id="OX596105">
    <property type="protein sequence ID" value="CAN0132072.1"/>
    <property type="molecule type" value="Genomic_DNA"/>
</dbReference>
<proteinExistence type="predicted"/>
<reference evidence="1" key="1">
    <citation type="submission" date="2023-05" db="EMBL/GenBank/DDBJ databases">
        <authorList>
            <consortium name="ELIXIR-Norway"/>
        </authorList>
    </citation>
    <scope>NUCLEOTIDE SEQUENCE</scope>
</reference>